<dbReference type="EMBL" id="BARU01015378">
    <property type="protein sequence ID" value="GAH51251.1"/>
    <property type="molecule type" value="Genomic_DNA"/>
</dbReference>
<feature type="non-terminal residue" evidence="1">
    <location>
        <position position="1"/>
    </location>
</feature>
<sequence length="40" mass="4614">RPFLILTSKRPLYIKMYQKLRSESFVSGGVDLIGRENGML</sequence>
<protein>
    <submittedName>
        <fullName evidence="1">Uncharacterized protein</fullName>
    </submittedName>
</protein>
<comment type="caution">
    <text evidence="1">The sequence shown here is derived from an EMBL/GenBank/DDBJ whole genome shotgun (WGS) entry which is preliminary data.</text>
</comment>
<evidence type="ECO:0000313" key="1">
    <source>
        <dbReference type="EMBL" id="GAH51251.1"/>
    </source>
</evidence>
<name>X1G019_9ZZZZ</name>
<reference evidence="1" key="1">
    <citation type="journal article" date="2014" name="Front. Microbiol.">
        <title>High frequency of phylogenetically diverse reductive dehalogenase-homologous genes in deep subseafloor sedimentary metagenomes.</title>
        <authorList>
            <person name="Kawai M."/>
            <person name="Futagami T."/>
            <person name="Toyoda A."/>
            <person name="Takaki Y."/>
            <person name="Nishi S."/>
            <person name="Hori S."/>
            <person name="Arai W."/>
            <person name="Tsubouchi T."/>
            <person name="Morono Y."/>
            <person name="Uchiyama I."/>
            <person name="Ito T."/>
            <person name="Fujiyama A."/>
            <person name="Inagaki F."/>
            <person name="Takami H."/>
        </authorList>
    </citation>
    <scope>NUCLEOTIDE SEQUENCE</scope>
    <source>
        <strain evidence="1">Expedition CK06-06</strain>
    </source>
</reference>
<gene>
    <name evidence="1" type="ORF">S03H2_26483</name>
</gene>
<dbReference type="AlphaFoldDB" id="X1G019"/>
<organism evidence="1">
    <name type="scientific">marine sediment metagenome</name>
    <dbReference type="NCBI Taxonomy" id="412755"/>
    <lineage>
        <taxon>unclassified sequences</taxon>
        <taxon>metagenomes</taxon>
        <taxon>ecological metagenomes</taxon>
    </lineage>
</organism>
<accession>X1G019</accession>
<proteinExistence type="predicted"/>